<accession>A0AAD7LW52</accession>
<evidence type="ECO:0000259" key="7">
    <source>
        <dbReference type="PROSITE" id="PS51519"/>
    </source>
</evidence>
<reference evidence="8" key="1">
    <citation type="journal article" date="2023" name="Science">
        <title>Elucidation of the pathway for biosynthesis of saponin adjuvants from the soapbark tree.</title>
        <authorList>
            <person name="Reed J."/>
            <person name="Orme A."/>
            <person name="El-Demerdash A."/>
            <person name="Owen C."/>
            <person name="Martin L.B.B."/>
            <person name="Misra R.C."/>
            <person name="Kikuchi S."/>
            <person name="Rejzek M."/>
            <person name="Martin A.C."/>
            <person name="Harkess A."/>
            <person name="Leebens-Mack J."/>
            <person name="Louveau T."/>
            <person name="Stephenson M.J."/>
            <person name="Osbourn A."/>
        </authorList>
    </citation>
    <scope>NUCLEOTIDE SEQUENCE</scope>
    <source>
        <strain evidence="8">S10</strain>
    </source>
</reference>
<comment type="function">
    <text evidence="1">Putative transcription factor.</text>
</comment>
<dbReference type="InterPro" id="IPR044607">
    <property type="entry name" value="RKD-like"/>
</dbReference>
<dbReference type="PANTHER" id="PTHR46373:SF2">
    <property type="entry name" value="RWP-RK DOMAIN-CONTAINING PROTEIN"/>
    <property type="match status" value="1"/>
</dbReference>
<evidence type="ECO:0000256" key="4">
    <source>
        <dbReference type="ARBA" id="ARBA00023125"/>
    </source>
</evidence>
<comment type="caution">
    <text evidence="8">The sequence shown here is derived from an EMBL/GenBank/DDBJ whole genome shotgun (WGS) entry which is preliminary data.</text>
</comment>
<evidence type="ECO:0000256" key="2">
    <source>
        <dbReference type="ARBA" id="ARBA00023015"/>
    </source>
</evidence>
<keyword evidence="6" id="KW-0539">Nucleus</keyword>
<dbReference type="KEGG" id="qsa:O6P43_014990"/>
<gene>
    <name evidence="8" type="ORF">O6P43_014990</name>
</gene>
<keyword evidence="2" id="KW-0805">Transcription regulation</keyword>
<dbReference type="Proteomes" id="UP001163823">
    <property type="component" value="Chromosome 6"/>
</dbReference>
<evidence type="ECO:0000313" key="9">
    <source>
        <dbReference type="Proteomes" id="UP001163823"/>
    </source>
</evidence>
<evidence type="ECO:0000313" key="8">
    <source>
        <dbReference type="EMBL" id="KAJ7965329.1"/>
    </source>
</evidence>
<dbReference type="PROSITE" id="PS51519">
    <property type="entry name" value="RWP_RK"/>
    <property type="match status" value="1"/>
</dbReference>
<keyword evidence="3" id="KW-0175">Coiled coil</keyword>
<proteinExistence type="predicted"/>
<keyword evidence="9" id="KW-1185">Reference proteome</keyword>
<dbReference type="EMBL" id="JARAOO010000006">
    <property type="protein sequence ID" value="KAJ7965329.1"/>
    <property type="molecule type" value="Genomic_DNA"/>
</dbReference>
<dbReference type="Pfam" id="PF02042">
    <property type="entry name" value="RWP-RK"/>
    <property type="match status" value="1"/>
</dbReference>
<protein>
    <submittedName>
        <fullName evidence="8">RWP-RK domain-containing protein</fullName>
    </submittedName>
</protein>
<name>A0AAD7LW52_QUISA</name>
<organism evidence="8 9">
    <name type="scientific">Quillaja saponaria</name>
    <name type="common">Soap bark tree</name>
    <dbReference type="NCBI Taxonomy" id="32244"/>
    <lineage>
        <taxon>Eukaryota</taxon>
        <taxon>Viridiplantae</taxon>
        <taxon>Streptophyta</taxon>
        <taxon>Embryophyta</taxon>
        <taxon>Tracheophyta</taxon>
        <taxon>Spermatophyta</taxon>
        <taxon>Magnoliopsida</taxon>
        <taxon>eudicotyledons</taxon>
        <taxon>Gunneridae</taxon>
        <taxon>Pentapetalae</taxon>
        <taxon>rosids</taxon>
        <taxon>fabids</taxon>
        <taxon>Fabales</taxon>
        <taxon>Quillajaceae</taxon>
        <taxon>Quillaja</taxon>
    </lineage>
</organism>
<dbReference type="InterPro" id="IPR003035">
    <property type="entry name" value="RWP-RK_dom"/>
</dbReference>
<keyword evidence="5" id="KW-0804">Transcription</keyword>
<dbReference type="AlphaFoldDB" id="A0AAD7LW52"/>
<evidence type="ECO:0000256" key="5">
    <source>
        <dbReference type="ARBA" id="ARBA00023163"/>
    </source>
</evidence>
<evidence type="ECO:0000256" key="1">
    <source>
        <dbReference type="ARBA" id="ARBA00004049"/>
    </source>
</evidence>
<evidence type="ECO:0000256" key="6">
    <source>
        <dbReference type="ARBA" id="ARBA00023242"/>
    </source>
</evidence>
<feature type="domain" description="RWP-RK" evidence="7">
    <location>
        <begin position="107"/>
        <end position="193"/>
    </location>
</feature>
<keyword evidence="4" id="KW-0238">DNA-binding</keyword>
<dbReference type="GO" id="GO:0003677">
    <property type="term" value="F:DNA binding"/>
    <property type="evidence" value="ECO:0007669"/>
    <property type="project" value="UniProtKB-KW"/>
</dbReference>
<sequence length="233" mass="26874">MESFFDIDMPPLQCQSKQLDPLQIEFNGLEDFSSFDSIPSEYDLPSLYGDVKVDQSIFSTEYTMPPLYEDVMVDKKPLSFFSSEYTLPTLCEDLVIDRKPLSTIVGPFQNCDINFASEHLINGAPMLIENGSYFDVPITKAAKEMNVGLTVLKRRCRDLNITRWPHRKIKSLKSLINNVKELGLTNEVVMLEEHRRLLDKLPDMELTEKTKKLRQACFKANYKKRRSLAIHQS</sequence>
<evidence type="ECO:0000256" key="3">
    <source>
        <dbReference type="ARBA" id="ARBA00023054"/>
    </source>
</evidence>
<dbReference type="PANTHER" id="PTHR46373">
    <property type="entry name" value="PROTEIN RKD4"/>
    <property type="match status" value="1"/>
</dbReference>
<dbReference type="GO" id="GO:0003700">
    <property type="term" value="F:DNA-binding transcription factor activity"/>
    <property type="evidence" value="ECO:0007669"/>
    <property type="project" value="InterPro"/>
</dbReference>